<keyword evidence="2" id="KW-1185">Reference proteome</keyword>
<comment type="caution">
    <text evidence="1">The sequence shown here is derived from an EMBL/GenBank/DDBJ whole genome shotgun (WGS) entry which is preliminary data.</text>
</comment>
<dbReference type="EMBL" id="JAPWTJ010000011">
    <property type="protein sequence ID" value="KAJ8985566.1"/>
    <property type="molecule type" value="Genomic_DNA"/>
</dbReference>
<dbReference type="Proteomes" id="UP001162164">
    <property type="component" value="Unassembled WGS sequence"/>
</dbReference>
<proteinExistence type="predicted"/>
<evidence type="ECO:0000313" key="1">
    <source>
        <dbReference type="EMBL" id="KAJ8985566.1"/>
    </source>
</evidence>
<name>A0ABQ9K4N9_9CUCU</name>
<accession>A0ABQ9K4N9</accession>
<organism evidence="1 2">
    <name type="scientific">Molorchus minor</name>
    <dbReference type="NCBI Taxonomy" id="1323400"/>
    <lineage>
        <taxon>Eukaryota</taxon>
        <taxon>Metazoa</taxon>
        <taxon>Ecdysozoa</taxon>
        <taxon>Arthropoda</taxon>
        <taxon>Hexapoda</taxon>
        <taxon>Insecta</taxon>
        <taxon>Pterygota</taxon>
        <taxon>Neoptera</taxon>
        <taxon>Endopterygota</taxon>
        <taxon>Coleoptera</taxon>
        <taxon>Polyphaga</taxon>
        <taxon>Cucujiformia</taxon>
        <taxon>Chrysomeloidea</taxon>
        <taxon>Cerambycidae</taxon>
        <taxon>Lamiinae</taxon>
        <taxon>Monochamini</taxon>
        <taxon>Molorchus</taxon>
    </lineage>
</organism>
<sequence length="66" mass="7473">MISTGRALRGGCTHLFAFTARLLPIGERISIRDKVQSNLVFTDLTLKERQRKPTVLASGARQRKKY</sequence>
<reference evidence="1" key="1">
    <citation type="journal article" date="2023" name="Insect Mol. Biol.">
        <title>Genome sequencing provides insights into the evolution of gene families encoding plant cell wall-degrading enzymes in longhorned beetles.</title>
        <authorList>
            <person name="Shin N.R."/>
            <person name="Okamura Y."/>
            <person name="Kirsch R."/>
            <person name="Pauchet Y."/>
        </authorList>
    </citation>
    <scope>NUCLEOTIDE SEQUENCE</scope>
    <source>
        <strain evidence="1">MMC_N1</strain>
    </source>
</reference>
<gene>
    <name evidence="1" type="ORF">NQ317_011526</name>
</gene>
<evidence type="ECO:0000313" key="2">
    <source>
        <dbReference type="Proteomes" id="UP001162164"/>
    </source>
</evidence>
<protein>
    <submittedName>
        <fullName evidence="1">Uncharacterized protein</fullName>
    </submittedName>
</protein>